<feature type="chain" id="PRO_5040905215" description="GLUG domain-containing protein" evidence="1">
    <location>
        <begin position="25"/>
        <end position="426"/>
    </location>
</feature>
<sequence length="426" mass="45331">MKKLRTALPAMVLLACALALSANAQGAAFERNPNGAGWGISVPFTPDSRADYTFELYLGSSAADALPENLLDRKEGVTASPVFLEAYGFDPSIPGTVLWLRVSASVDPRRQGLDTPGMREQKITLSGGCGCTGLSTYEQPFYYGDGTERNPFLVSTPQQLQHLNNGRHLQQGQYFLQTCDIDLRGYDSDGDPANGNWRPIGYTTYPDYPGIFIGHYDGNGHLVQNMSFHLTLDENTAGLFGAIQSSTIENLGVVSGEILTDSDIGGVVGTAINSHIACCYADVNITGSTSDPMGGPVVSTLYDSTIENCCGRGNISSSVASGGIAGAFWGGTNTIRNCYSLATLQSTRFTGGIVARLNTGLSYTMDGCYWLAGPLYAEGSGGVTPSGNYRLASLSDFESGVPFPGWDTGVWQFEAGKAPQLRVFLR</sequence>
<dbReference type="PROSITE" id="PS51257">
    <property type="entry name" value="PROKAR_LIPOPROTEIN"/>
    <property type="match status" value="1"/>
</dbReference>
<evidence type="ECO:0008006" key="4">
    <source>
        <dbReference type="Google" id="ProtNLM"/>
    </source>
</evidence>
<feature type="signal peptide" evidence="1">
    <location>
        <begin position="1"/>
        <end position="24"/>
    </location>
</feature>
<evidence type="ECO:0000313" key="2">
    <source>
        <dbReference type="EMBL" id="TCL45152.1"/>
    </source>
</evidence>
<dbReference type="Gene3D" id="2.160.20.110">
    <property type="match status" value="1"/>
</dbReference>
<proteinExistence type="predicted"/>
<name>A0A9X8ULX8_9FIRM</name>
<protein>
    <recommendedName>
        <fullName evidence="4">GLUG domain-containing protein</fullName>
    </recommendedName>
</protein>
<gene>
    <name evidence="2" type="ORF">EDD78_101133</name>
</gene>
<dbReference type="EMBL" id="SLUK01000001">
    <property type="protein sequence ID" value="TCL45152.1"/>
    <property type="molecule type" value="Genomic_DNA"/>
</dbReference>
<dbReference type="Proteomes" id="UP000294682">
    <property type="component" value="Unassembled WGS sequence"/>
</dbReference>
<accession>A0A9X8ULX8</accession>
<evidence type="ECO:0000256" key="1">
    <source>
        <dbReference type="SAM" id="SignalP"/>
    </source>
</evidence>
<keyword evidence="1" id="KW-0732">Signal</keyword>
<keyword evidence="3" id="KW-1185">Reference proteome</keyword>
<dbReference type="RefSeq" id="WP_132083461.1">
    <property type="nucleotide sequence ID" value="NZ_SLUK01000001.1"/>
</dbReference>
<comment type="caution">
    <text evidence="2">The sequence shown here is derived from an EMBL/GenBank/DDBJ whole genome shotgun (WGS) entry which is preliminary data.</text>
</comment>
<evidence type="ECO:0000313" key="3">
    <source>
        <dbReference type="Proteomes" id="UP000294682"/>
    </source>
</evidence>
<organism evidence="2 3">
    <name type="scientific">Harryflintia acetispora</name>
    <dbReference type="NCBI Taxonomy" id="1849041"/>
    <lineage>
        <taxon>Bacteria</taxon>
        <taxon>Bacillati</taxon>
        <taxon>Bacillota</taxon>
        <taxon>Clostridia</taxon>
        <taxon>Eubacteriales</taxon>
        <taxon>Oscillospiraceae</taxon>
        <taxon>Harryflintia</taxon>
    </lineage>
</organism>
<reference evidence="2 3" key="1">
    <citation type="submission" date="2019-03" db="EMBL/GenBank/DDBJ databases">
        <title>Genomic Encyclopedia of Type Strains, Phase IV (KMG-IV): sequencing the most valuable type-strain genomes for metagenomic binning, comparative biology and taxonomic classification.</title>
        <authorList>
            <person name="Goeker M."/>
        </authorList>
    </citation>
    <scope>NUCLEOTIDE SEQUENCE [LARGE SCALE GENOMIC DNA]</scope>
    <source>
        <strain evidence="2 3">DSM 100433</strain>
    </source>
</reference>
<dbReference type="AlphaFoldDB" id="A0A9X8ULX8"/>